<reference evidence="1 2" key="1">
    <citation type="submission" date="2014-01" db="EMBL/GenBank/DDBJ databases">
        <title>Genome sequencing of Thermotog hypogea.</title>
        <authorList>
            <person name="Zhang X."/>
            <person name="Alvare G."/>
            <person name="Fristensky B."/>
            <person name="Chen L."/>
            <person name="Suen T."/>
            <person name="Chen Q."/>
            <person name="Ma K."/>
        </authorList>
    </citation>
    <scope>NUCLEOTIDE SEQUENCE [LARGE SCALE GENOMIC DNA]</scope>
    <source>
        <strain evidence="1 2">DSM 11164</strain>
    </source>
</reference>
<sequence length="138" mass="15890">MIVCIFVESSEHFKERVKDWFKERKMQVRFVESEANVDKLTELLFEHARDDTQLVLVLGGVDVRSRAVSSIALKRIADERIYTLETYLCEYIAENCPECLLTSPTVGLRNRTIMISLPDHEVIFKLLSLILSTLERGG</sequence>
<dbReference type="PATRIC" id="fig|1123384.7.peg.1280"/>
<protein>
    <recommendedName>
        <fullName evidence="3">Molybdopterin-binding protein</fullName>
    </recommendedName>
</protein>
<dbReference type="KEGG" id="phy:AJ81_06350"/>
<evidence type="ECO:0000313" key="1">
    <source>
        <dbReference type="EMBL" id="AJC74789.1"/>
    </source>
</evidence>
<dbReference type="InterPro" id="IPR036425">
    <property type="entry name" value="MoaB/Mog-like_dom_sf"/>
</dbReference>
<proteinExistence type="predicted"/>
<dbReference type="RefSeq" id="WP_031504619.1">
    <property type="nucleotide sequence ID" value="NC_022795.1"/>
</dbReference>
<evidence type="ECO:0008006" key="3">
    <source>
        <dbReference type="Google" id="ProtNLM"/>
    </source>
</evidence>
<dbReference type="PaxDb" id="1123384-AJ81_06350"/>
<dbReference type="STRING" id="1123384.AJ81_06350"/>
<dbReference type="Gene3D" id="3.40.980.10">
    <property type="entry name" value="MoaB/Mog-like domain"/>
    <property type="match status" value="1"/>
</dbReference>
<gene>
    <name evidence="1" type="ORF">AJ81_06350</name>
</gene>
<dbReference type="Proteomes" id="UP000077469">
    <property type="component" value="Chromosome"/>
</dbReference>
<dbReference type="OrthoDB" id="47750at2"/>
<dbReference type="EMBL" id="CP007141">
    <property type="protein sequence ID" value="AJC74789.1"/>
    <property type="molecule type" value="Genomic_DNA"/>
</dbReference>
<accession>A0A0X1KU40</accession>
<evidence type="ECO:0000313" key="2">
    <source>
        <dbReference type="Proteomes" id="UP000077469"/>
    </source>
</evidence>
<dbReference type="AlphaFoldDB" id="A0A0X1KU40"/>
<keyword evidence="2" id="KW-1185">Reference proteome</keyword>
<organism evidence="1 2">
    <name type="scientific">Pseudothermotoga hypogea DSM 11164 = NBRC 106472</name>
    <dbReference type="NCBI Taxonomy" id="1123384"/>
    <lineage>
        <taxon>Bacteria</taxon>
        <taxon>Thermotogati</taxon>
        <taxon>Thermotogota</taxon>
        <taxon>Thermotogae</taxon>
        <taxon>Thermotogales</taxon>
        <taxon>Thermotogaceae</taxon>
        <taxon>Pseudothermotoga</taxon>
    </lineage>
</organism>
<name>A0A0X1KU40_9THEM</name>
<dbReference type="SUPFAM" id="SSF53218">
    <property type="entry name" value="Molybdenum cofactor biosynthesis proteins"/>
    <property type="match status" value="1"/>
</dbReference>